<proteinExistence type="inferred from homology"/>
<protein>
    <submittedName>
        <fullName evidence="4">Type IV leader peptidase family protein</fullName>
    </submittedName>
</protein>
<gene>
    <name evidence="4" type="ORF">Pla52n_17940</name>
</gene>
<dbReference type="InterPro" id="IPR000045">
    <property type="entry name" value="Prepilin_IV_endopep_pep"/>
</dbReference>
<evidence type="ECO:0000256" key="1">
    <source>
        <dbReference type="ARBA" id="ARBA00005801"/>
    </source>
</evidence>
<dbReference type="EMBL" id="SJPN01000002">
    <property type="protein sequence ID" value="TWU06074.1"/>
    <property type="molecule type" value="Genomic_DNA"/>
</dbReference>
<evidence type="ECO:0000259" key="3">
    <source>
        <dbReference type="Pfam" id="PF01478"/>
    </source>
</evidence>
<dbReference type="Pfam" id="PF01478">
    <property type="entry name" value="Peptidase_A24"/>
    <property type="match status" value="1"/>
</dbReference>
<name>A0A5C6B6D1_9BACT</name>
<accession>A0A5C6B6D1</accession>
<comment type="similarity">
    <text evidence="1">Belongs to the peptidase A24 family.</text>
</comment>
<feature type="transmembrane region" description="Helical" evidence="2">
    <location>
        <begin position="53"/>
        <end position="73"/>
    </location>
</feature>
<organism evidence="4 5">
    <name type="scientific">Stieleria varia</name>
    <dbReference type="NCBI Taxonomy" id="2528005"/>
    <lineage>
        <taxon>Bacteria</taxon>
        <taxon>Pseudomonadati</taxon>
        <taxon>Planctomycetota</taxon>
        <taxon>Planctomycetia</taxon>
        <taxon>Pirellulales</taxon>
        <taxon>Pirellulaceae</taxon>
        <taxon>Stieleria</taxon>
    </lineage>
</organism>
<dbReference type="Proteomes" id="UP000320176">
    <property type="component" value="Unassembled WGS sequence"/>
</dbReference>
<feature type="domain" description="Prepilin type IV endopeptidase peptidase" evidence="3">
    <location>
        <begin position="10"/>
        <end position="111"/>
    </location>
</feature>
<evidence type="ECO:0000313" key="5">
    <source>
        <dbReference type="Proteomes" id="UP000320176"/>
    </source>
</evidence>
<dbReference type="GO" id="GO:0006465">
    <property type="term" value="P:signal peptide processing"/>
    <property type="evidence" value="ECO:0007669"/>
    <property type="project" value="TreeGrafter"/>
</dbReference>
<dbReference type="Gene3D" id="1.20.120.1220">
    <property type="match status" value="1"/>
</dbReference>
<dbReference type="GO" id="GO:0005886">
    <property type="term" value="C:plasma membrane"/>
    <property type="evidence" value="ECO:0007669"/>
    <property type="project" value="TreeGrafter"/>
</dbReference>
<dbReference type="RefSeq" id="WP_146519216.1">
    <property type="nucleotide sequence ID" value="NZ_CP151726.1"/>
</dbReference>
<keyword evidence="2" id="KW-0812">Transmembrane</keyword>
<dbReference type="PANTHER" id="PTHR30487">
    <property type="entry name" value="TYPE 4 PREPILIN-LIKE PROTEINS LEADER PEPTIDE-PROCESSING ENZYME"/>
    <property type="match status" value="1"/>
</dbReference>
<keyword evidence="5" id="KW-1185">Reference proteome</keyword>
<dbReference type="OrthoDB" id="286275at2"/>
<dbReference type="PANTHER" id="PTHR30487:SF0">
    <property type="entry name" value="PREPILIN LEADER PEPTIDASE_N-METHYLTRANSFERASE-RELATED"/>
    <property type="match status" value="1"/>
</dbReference>
<sequence length="171" mass="17813">MELQTTSILAVILFTAIALMTDLKNRRIPNWLTVAAAITGLSWHAYENGLAGVAASLGGFATGFGVLLVLWLIGGGGGGDVKLMGAVGAWLGAMPTLVVFIASSGFVILCAIAMIAWRRFRKPALASVAASVDASATSDDRGNPESVLRLTVPYALPVAMSVWTLLAFHVI</sequence>
<evidence type="ECO:0000313" key="4">
    <source>
        <dbReference type="EMBL" id="TWU06074.1"/>
    </source>
</evidence>
<dbReference type="InterPro" id="IPR050882">
    <property type="entry name" value="Prepilin_peptidase/N-MTase"/>
</dbReference>
<evidence type="ECO:0000256" key="2">
    <source>
        <dbReference type="SAM" id="Phobius"/>
    </source>
</evidence>
<dbReference type="GO" id="GO:0004190">
    <property type="term" value="F:aspartic-type endopeptidase activity"/>
    <property type="evidence" value="ECO:0007669"/>
    <property type="project" value="InterPro"/>
</dbReference>
<comment type="caution">
    <text evidence="4">The sequence shown here is derived from an EMBL/GenBank/DDBJ whole genome shotgun (WGS) entry which is preliminary data.</text>
</comment>
<keyword evidence="2" id="KW-0472">Membrane</keyword>
<keyword evidence="2" id="KW-1133">Transmembrane helix</keyword>
<feature type="transmembrane region" description="Helical" evidence="2">
    <location>
        <begin position="93"/>
        <end position="117"/>
    </location>
</feature>
<dbReference type="AlphaFoldDB" id="A0A5C6B6D1"/>
<reference evidence="4 5" key="1">
    <citation type="submission" date="2019-02" db="EMBL/GenBank/DDBJ databases">
        <title>Deep-cultivation of Planctomycetes and their phenomic and genomic characterization uncovers novel biology.</title>
        <authorList>
            <person name="Wiegand S."/>
            <person name="Jogler M."/>
            <person name="Boedeker C."/>
            <person name="Pinto D."/>
            <person name="Vollmers J."/>
            <person name="Rivas-Marin E."/>
            <person name="Kohn T."/>
            <person name="Peeters S.H."/>
            <person name="Heuer A."/>
            <person name="Rast P."/>
            <person name="Oberbeckmann S."/>
            <person name="Bunk B."/>
            <person name="Jeske O."/>
            <person name="Meyerdierks A."/>
            <person name="Storesund J.E."/>
            <person name="Kallscheuer N."/>
            <person name="Luecker S."/>
            <person name="Lage O.M."/>
            <person name="Pohl T."/>
            <person name="Merkel B.J."/>
            <person name="Hornburger P."/>
            <person name="Mueller R.-W."/>
            <person name="Bruemmer F."/>
            <person name="Labrenz M."/>
            <person name="Spormann A.M."/>
            <person name="Op Den Camp H."/>
            <person name="Overmann J."/>
            <person name="Amann R."/>
            <person name="Jetten M.S.M."/>
            <person name="Mascher T."/>
            <person name="Medema M.H."/>
            <person name="Devos D.P."/>
            <person name="Kaster A.-K."/>
            <person name="Ovreas L."/>
            <person name="Rohde M."/>
            <person name="Galperin M.Y."/>
            <person name="Jogler C."/>
        </authorList>
    </citation>
    <scope>NUCLEOTIDE SEQUENCE [LARGE SCALE GENOMIC DNA]</scope>
    <source>
        <strain evidence="4 5">Pla52n</strain>
    </source>
</reference>